<name>A0A2A6KLU1_9HYPH</name>
<evidence type="ECO:0000313" key="2">
    <source>
        <dbReference type="EMBL" id="MDR9771408.1"/>
    </source>
</evidence>
<comment type="caution">
    <text evidence="2">The sequence shown here is derived from an EMBL/GenBank/DDBJ whole genome shotgun (WGS) entry which is preliminary data.</text>
</comment>
<protein>
    <submittedName>
        <fullName evidence="2">Uncharacterized protein</fullName>
    </submittedName>
</protein>
<accession>A0A2A6KLU1</accession>
<evidence type="ECO:0000313" key="3">
    <source>
        <dbReference type="EMBL" id="PDT25402.1"/>
    </source>
</evidence>
<dbReference type="Proteomes" id="UP001268610">
    <property type="component" value="Unassembled WGS sequence"/>
</dbReference>
<sequence>MESSLHISFAILTIAVMTVSVLLLEHSGVLARAFRTEILARVDDGDVVKAADISNAALR</sequence>
<evidence type="ECO:0000313" key="5">
    <source>
        <dbReference type="Proteomes" id="UP001268610"/>
    </source>
</evidence>
<keyword evidence="4" id="KW-1185">Reference proteome</keyword>
<keyword evidence="1" id="KW-1133">Transmembrane helix</keyword>
<organism evidence="2 5">
    <name type="scientific">Rhizobium hidalgonense</name>
    <dbReference type="NCBI Taxonomy" id="1538159"/>
    <lineage>
        <taxon>Bacteria</taxon>
        <taxon>Pseudomonadati</taxon>
        <taxon>Pseudomonadota</taxon>
        <taxon>Alphaproteobacteria</taxon>
        <taxon>Hyphomicrobiales</taxon>
        <taxon>Rhizobiaceae</taxon>
        <taxon>Rhizobium/Agrobacterium group</taxon>
        <taxon>Rhizobium</taxon>
    </lineage>
</organism>
<dbReference type="Proteomes" id="UP000219914">
    <property type="component" value="Unassembled WGS sequence"/>
</dbReference>
<reference evidence="3 4" key="1">
    <citation type="submission" date="2017-09" db="EMBL/GenBank/DDBJ databases">
        <title>Comparative genomics of rhizobia isolated from Phaseolus vulgaris in China.</title>
        <authorList>
            <person name="Tong W."/>
        </authorList>
    </citation>
    <scope>NUCLEOTIDE SEQUENCE [LARGE SCALE GENOMIC DNA]</scope>
    <source>
        <strain evidence="3 4">FH14</strain>
    </source>
</reference>
<keyword evidence="1" id="KW-0812">Transmembrane</keyword>
<feature type="transmembrane region" description="Helical" evidence="1">
    <location>
        <begin position="6"/>
        <end position="24"/>
    </location>
</feature>
<dbReference type="AlphaFoldDB" id="A0A2A6KLU1"/>
<gene>
    <name evidence="3" type="ORF">CO674_00850</name>
    <name evidence="2" type="ORF">RJJ65_01790</name>
</gene>
<proteinExistence type="predicted"/>
<evidence type="ECO:0000256" key="1">
    <source>
        <dbReference type="SAM" id="Phobius"/>
    </source>
</evidence>
<evidence type="ECO:0000313" key="4">
    <source>
        <dbReference type="Proteomes" id="UP000219914"/>
    </source>
</evidence>
<dbReference type="EMBL" id="NWSY01000001">
    <property type="protein sequence ID" value="PDT25402.1"/>
    <property type="molecule type" value="Genomic_DNA"/>
</dbReference>
<dbReference type="RefSeq" id="WP_025416328.1">
    <property type="nucleotide sequence ID" value="NZ_JAVLSC010000002.1"/>
</dbReference>
<keyword evidence="1" id="KW-0472">Membrane</keyword>
<reference evidence="2" key="2">
    <citation type="submission" date="2023-04" db="EMBL/GenBank/DDBJ databases">
        <title>Genomic characterization of faba bean (Vicia faba) microsymbionts in Mexican soils.</title>
        <authorList>
            <person name="Rivera Orduna F.N."/>
            <person name="Guevara-Luna J."/>
            <person name="Yan J."/>
            <person name="Arroyo-Herrera I."/>
            <person name="Li Y."/>
            <person name="Vasquez-Murrieta M.S."/>
            <person name="Wang E.T."/>
        </authorList>
    </citation>
    <scope>NUCLEOTIDE SEQUENCE</scope>
    <source>
        <strain evidence="2">CH26</strain>
    </source>
</reference>
<dbReference type="EMBL" id="JAVLSF010000001">
    <property type="protein sequence ID" value="MDR9771408.1"/>
    <property type="molecule type" value="Genomic_DNA"/>
</dbReference>